<protein>
    <recommendedName>
        <fullName evidence="2">T6SS Phospholipase effector Tle1-like catalytic domain-containing protein</fullName>
    </recommendedName>
</protein>
<feature type="compositionally biased region" description="Polar residues" evidence="1">
    <location>
        <begin position="447"/>
        <end position="464"/>
    </location>
</feature>
<evidence type="ECO:0000313" key="3">
    <source>
        <dbReference type="EMBL" id="KAK7690065.1"/>
    </source>
</evidence>
<organism evidence="3 4">
    <name type="scientific">Cerrena zonata</name>
    <dbReference type="NCBI Taxonomy" id="2478898"/>
    <lineage>
        <taxon>Eukaryota</taxon>
        <taxon>Fungi</taxon>
        <taxon>Dikarya</taxon>
        <taxon>Basidiomycota</taxon>
        <taxon>Agaricomycotina</taxon>
        <taxon>Agaricomycetes</taxon>
        <taxon>Polyporales</taxon>
        <taxon>Cerrenaceae</taxon>
        <taxon>Cerrena</taxon>
    </lineage>
</organism>
<feature type="compositionally biased region" description="Basic and acidic residues" evidence="1">
    <location>
        <begin position="233"/>
        <end position="246"/>
    </location>
</feature>
<feature type="compositionally biased region" description="Polar residues" evidence="1">
    <location>
        <begin position="300"/>
        <end position="313"/>
    </location>
</feature>
<accession>A0AAW0GFV5</accession>
<dbReference type="InterPro" id="IPR018712">
    <property type="entry name" value="Tle1-like_cat"/>
</dbReference>
<feature type="compositionally biased region" description="Polar residues" evidence="1">
    <location>
        <begin position="1"/>
        <end position="10"/>
    </location>
</feature>
<dbReference type="PANTHER" id="PTHR33840:SF2">
    <property type="entry name" value="TLE1 PHOSPHOLIPASE DOMAIN-CONTAINING PROTEIN"/>
    <property type="match status" value="1"/>
</dbReference>
<feature type="compositionally biased region" description="Basic residues" evidence="1">
    <location>
        <begin position="278"/>
        <end position="293"/>
    </location>
</feature>
<reference evidence="3 4" key="1">
    <citation type="submission" date="2022-09" db="EMBL/GenBank/DDBJ databases">
        <authorList>
            <person name="Palmer J.M."/>
        </authorList>
    </citation>
    <scope>NUCLEOTIDE SEQUENCE [LARGE SCALE GENOMIC DNA]</scope>
    <source>
        <strain evidence="3 4">DSM 7382</strain>
    </source>
</reference>
<dbReference type="PANTHER" id="PTHR33840">
    <property type="match status" value="1"/>
</dbReference>
<dbReference type="InterPro" id="IPR029058">
    <property type="entry name" value="AB_hydrolase_fold"/>
</dbReference>
<keyword evidence="4" id="KW-1185">Reference proteome</keyword>
<dbReference type="EMBL" id="JASBNA010000007">
    <property type="protein sequence ID" value="KAK7690065.1"/>
    <property type="molecule type" value="Genomic_DNA"/>
</dbReference>
<name>A0AAW0GFV5_9APHY</name>
<evidence type="ECO:0000313" key="4">
    <source>
        <dbReference type="Proteomes" id="UP001385951"/>
    </source>
</evidence>
<feature type="region of interest" description="Disordered" evidence="1">
    <location>
        <begin position="227"/>
        <end position="313"/>
    </location>
</feature>
<feature type="compositionally biased region" description="Polar residues" evidence="1">
    <location>
        <begin position="411"/>
        <end position="433"/>
    </location>
</feature>
<gene>
    <name evidence="3" type="ORF">QCA50_006710</name>
</gene>
<proteinExistence type="predicted"/>
<feature type="region of interest" description="Disordered" evidence="1">
    <location>
        <begin position="1"/>
        <end position="21"/>
    </location>
</feature>
<feature type="region of interest" description="Disordered" evidence="1">
    <location>
        <begin position="405"/>
        <end position="510"/>
    </location>
</feature>
<feature type="domain" description="T6SS Phospholipase effector Tle1-like catalytic" evidence="2">
    <location>
        <begin position="24"/>
        <end position="376"/>
    </location>
</feature>
<evidence type="ECO:0000259" key="2">
    <source>
        <dbReference type="Pfam" id="PF09994"/>
    </source>
</evidence>
<feature type="compositionally biased region" description="Polar residues" evidence="1">
    <location>
        <begin position="475"/>
        <end position="510"/>
    </location>
</feature>
<dbReference type="AlphaFoldDB" id="A0AAW0GFV5"/>
<sequence>MSTSPQTQSDKPSPNPSKPNMDARTLVLCFDGTSNQYDGDNTNVVRFYSLLKKDNEDEQLCYYQPGIGTYLQPGVVSPLFQWGAKILDEAVAWYLDAHVRGGYQFLMQNYRPGDKICIFGFSRGAYTARALAGMLHKIGLLPKDNPEQIPFAYKLYKKTDTDSVTIAKGFKETFCRTVSIDFVGVWDTVASVGLIMGRSLPFTTSNTIIKTFRHALSLDEHRAKFRPNLYHRPAPDSKSAAKDPEHASPVLSASPTASKPNAADEKDQEGNAKFSSNFKRRLAKMLPGRRKRRVAEQVAANHNPQSQVSRNSTMLSEPGLLTLPEVRASVDDTIQGGTDVLEVWFAGCHSDIGGGAVPDDTAHSLANITLRWMVRQVVLSQCGINFDNDALKRANIPNAVFTGVGFPVTPPGTSRPSTNGTRPNSVGRQTQLHPENPLKLIVPDDPNSVSLPTNEPTGEPTSAATADPNPFASPKVTSAELSAENSTGSNAEESNVNGSAFNTTAPRLSRNGMTSLSTVISDPQDVVSAIHDQLKLDPLWWLLEIVPTGYSYQDGKGVWKRKIGFHLGKGRVIPDINPKFHTSVQMRLEDPNLKYTPKAQWKKNTECYVD</sequence>
<comment type="caution">
    <text evidence="3">The sequence shown here is derived from an EMBL/GenBank/DDBJ whole genome shotgun (WGS) entry which is preliminary data.</text>
</comment>
<evidence type="ECO:0000256" key="1">
    <source>
        <dbReference type="SAM" id="MobiDB-lite"/>
    </source>
</evidence>
<dbReference type="Proteomes" id="UP001385951">
    <property type="component" value="Unassembled WGS sequence"/>
</dbReference>
<dbReference type="SUPFAM" id="SSF53474">
    <property type="entry name" value="alpha/beta-Hydrolases"/>
    <property type="match status" value="1"/>
</dbReference>
<dbReference type="Pfam" id="PF09994">
    <property type="entry name" value="T6SS_Tle1-like_cat"/>
    <property type="match status" value="1"/>
</dbReference>